<dbReference type="Proteomes" id="UP000019473">
    <property type="component" value="Unassembled WGS sequence"/>
</dbReference>
<dbReference type="RefSeq" id="XP_007753273.1">
    <property type="nucleotide sequence ID" value="XM_007755083.1"/>
</dbReference>
<reference evidence="2 3" key="1">
    <citation type="submission" date="2013-03" db="EMBL/GenBank/DDBJ databases">
        <title>The Genome Sequence of Cladophialophora yegresii CBS 114405.</title>
        <authorList>
            <consortium name="The Broad Institute Genomics Platform"/>
            <person name="Cuomo C."/>
            <person name="de Hoog S."/>
            <person name="Gorbushina A."/>
            <person name="Walker B."/>
            <person name="Young S.K."/>
            <person name="Zeng Q."/>
            <person name="Gargeya S."/>
            <person name="Fitzgerald M."/>
            <person name="Haas B."/>
            <person name="Abouelleil A."/>
            <person name="Allen A.W."/>
            <person name="Alvarado L."/>
            <person name="Arachchi H.M."/>
            <person name="Berlin A.M."/>
            <person name="Chapman S.B."/>
            <person name="Gainer-Dewar J."/>
            <person name="Goldberg J."/>
            <person name="Griggs A."/>
            <person name="Gujja S."/>
            <person name="Hansen M."/>
            <person name="Howarth C."/>
            <person name="Imamovic A."/>
            <person name="Ireland A."/>
            <person name="Larimer J."/>
            <person name="McCowan C."/>
            <person name="Murphy C."/>
            <person name="Pearson M."/>
            <person name="Poon T.W."/>
            <person name="Priest M."/>
            <person name="Roberts A."/>
            <person name="Saif S."/>
            <person name="Shea T."/>
            <person name="Sisk P."/>
            <person name="Sykes S."/>
            <person name="Wortman J."/>
            <person name="Nusbaum C."/>
            <person name="Birren B."/>
        </authorList>
    </citation>
    <scope>NUCLEOTIDE SEQUENCE [LARGE SCALE GENOMIC DNA]</scope>
    <source>
        <strain evidence="2 3">CBS 114405</strain>
    </source>
</reference>
<organism evidence="2 3">
    <name type="scientific">Cladophialophora yegresii CBS 114405</name>
    <dbReference type="NCBI Taxonomy" id="1182544"/>
    <lineage>
        <taxon>Eukaryota</taxon>
        <taxon>Fungi</taxon>
        <taxon>Dikarya</taxon>
        <taxon>Ascomycota</taxon>
        <taxon>Pezizomycotina</taxon>
        <taxon>Eurotiomycetes</taxon>
        <taxon>Chaetothyriomycetidae</taxon>
        <taxon>Chaetothyriales</taxon>
        <taxon>Herpotrichiellaceae</taxon>
        <taxon>Cladophialophora</taxon>
    </lineage>
</organism>
<sequence>MAMPMPNPTNPPLPLLQYQVLSFDVYGTLIEYKAHVLDAFQPLLSRLPPSSPYLNPEPLSSTIPDSATVGSIEFLKLFQRQEDAIKLEKPVKRFDVILQEIWRRVAKELNVDTSEDEAQAFGSEGVIASWPTFSGTLDALRTLSRYFKLVALSNIDRYAWEITASSGASGLGEVQWWKVFTAEDFGSDVSRADDAKLETLIRYCAEQGIQGEGILHVAQSLGHDQAPAKRVGLSSVWLVGDGPRWGKEAESRIALEREVVGYAWRFQDLRGFAEEVARVAEAEKNRGTG</sequence>
<proteinExistence type="predicted"/>
<evidence type="ECO:0000313" key="3">
    <source>
        <dbReference type="Proteomes" id="UP000019473"/>
    </source>
</evidence>
<dbReference type="PANTHER" id="PTHR43316">
    <property type="entry name" value="HYDROLASE, HALOACID DELAHOGENASE-RELATED"/>
    <property type="match status" value="1"/>
</dbReference>
<comment type="caution">
    <text evidence="2">The sequence shown here is derived from an EMBL/GenBank/DDBJ whole genome shotgun (WGS) entry which is preliminary data.</text>
</comment>
<dbReference type="SUPFAM" id="SSF56784">
    <property type="entry name" value="HAD-like"/>
    <property type="match status" value="1"/>
</dbReference>
<dbReference type="eggNOG" id="ENOG502SJ1V">
    <property type="taxonomic scope" value="Eukaryota"/>
</dbReference>
<keyword evidence="3" id="KW-1185">Reference proteome</keyword>
<dbReference type="GeneID" id="19175658"/>
<gene>
    <name evidence="2" type="ORF">A1O7_01044</name>
</gene>
<accession>W9WJA5</accession>
<dbReference type="PANTHER" id="PTHR43316:SF9">
    <property type="entry name" value="ACID DEHALOGENASE, PUTATIVE (AFU_ORTHOLOGUE AFUA_6G14460)-RELATED"/>
    <property type="match status" value="1"/>
</dbReference>
<evidence type="ECO:0008006" key="4">
    <source>
        <dbReference type="Google" id="ProtNLM"/>
    </source>
</evidence>
<dbReference type="OrthoDB" id="444127at2759"/>
<dbReference type="InterPro" id="IPR023214">
    <property type="entry name" value="HAD_sf"/>
</dbReference>
<dbReference type="InterPro" id="IPR036412">
    <property type="entry name" value="HAD-like_sf"/>
</dbReference>
<dbReference type="AlphaFoldDB" id="W9WJA5"/>
<keyword evidence="1" id="KW-0378">Hydrolase</keyword>
<evidence type="ECO:0000256" key="1">
    <source>
        <dbReference type="ARBA" id="ARBA00022801"/>
    </source>
</evidence>
<dbReference type="GO" id="GO:0016787">
    <property type="term" value="F:hydrolase activity"/>
    <property type="evidence" value="ECO:0007669"/>
    <property type="project" value="UniProtKB-KW"/>
</dbReference>
<dbReference type="HOGENOM" id="CLU_045011_3_2_1"/>
<dbReference type="Gene3D" id="3.40.50.1000">
    <property type="entry name" value="HAD superfamily/HAD-like"/>
    <property type="match status" value="1"/>
</dbReference>
<dbReference type="EMBL" id="AMGW01000001">
    <property type="protein sequence ID" value="EXJ64706.1"/>
    <property type="molecule type" value="Genomic_DNA"/>
</dbReference>
<evidence type="ECO:0000313" key="2">
    <source>
        <dbReference type="EMBL" id="EXJ64706.1"/>
    </source>
</evidence>
<dbReference type="STRING" id="1182544.W9WJA5"/>
<dbReference type="VEuPathDB" id="FungiDB:A1O7_01044"/>
<dbReference type="InterPro" id="IPR051540">
    <property type="entry name" value="S-2-haloacid_dehalogenase"/>
</dbReference>
<dbReference type="Gene3D" id="1.10.150.750">
    <property type="match status" value="1"/>
</dbReference>
<protein>
    <recommendedName>
        <fullName evidence="4">Haloacid dehalogenase, type II</fullName>
    </recommendedName>
</protein>
<name>W9WJA5_9EURO</name>